<dbReference type="InterPro" id="IPR035892">
    <property type="entry name" value="C2_domain_sf"/>
</dbReference>
<evidence type="ECO:0000313" key="10">
    <source>
        <dbReference type="Proteomes" id="UP001249851"/>
    </source>
</evidence>
<dbReference type="GO" id="GO:0004198">
    <property type="term" value="F:calcium-dependent cysteine-type endopeptidase activity"/>
    <property type="evidence" value="ECO:0007669"/>
    <property type="project" value="InterPro"/>
</dbReference>
<evidence type="ECO:0000256" key="5">
    <source>
        <dbReference type="PIRSR" id="PIRSR622684-1"/>
    </source>
</evidence>
<dbReference type="GO" id="GO:0006508">
    <property type="term" value="P:proteolysis"/>
    <property type="evidence" value="ECO:0007669"/>
    <property type="project" value="UniProtKB-KW"/>
</dbReference>
<evidence type="ECO:0000256" key="2">
    <source>
        <dbReference type="ARBA" id="ARBA00022670"/>
    </source>
</evidence>
<dbReference type="InterPro" id="IPR001300">
    <property type="entry name" value="Peptidase_C2_calpain_cat"/>
</dbReference>
<evidence type="ECO:0000256" key="6">
    <source>
        <dbReference type="PROSITE-ProRule" id="PRU00239"/>
    </source>
</evidence>
<evidence type="ECO:0000313" key="9">
    <source>
        <dbReference type="EMBL" id="KAK2573596.1"/>
    </source>
</evidence>
<evidence type="ECO:0000259" key="8">
    <source>
        <dbReference type="PROSITE" id="PS50203"/>
    </source>
</evidence>
<dbReference type="GO" id="GO:0005737">
    <property type="term" value="C:cytoplasm"/>
    <property type="evidence" value="ECO:0007669"/>
    <property type="project" value="TreeGrafter"/>
</dbReference>
<gene>
    <name evidence="9" type="ORF">P5673_001267</name>
</gene>
<dbReference type="EMBL" id="JARQWQ010000002">
    <property type="protein sequence ID" value="KAK2573596.1"/>
    <property type="molecule type" value="Genomic_DNA"/>
</dbReference>
<feature type="active site" evidence="5">
    <location>
        <position position="258"/>
    </location>
</feature>
<dbReference type="SMART" id="SM00230">
    <property type="entry name" value="CysPc"/>
    <property type="match status" value="1"/>
</dbReference>
<name>A0AAD9R5V0_ACRCE</name>
<dbReference type="CDD" id="cd04046">
    <property type="entry name" value="C2_Calpain"/>
    <property type="match status" value="1"/>
</dbReference>
<dbReference type="PROSITE" id="PS50004">
    <property type="entry name" value="C2"/>
    <property type="match status" value="1"/>
</dbReference>
<evidence type="ECO:0000256" key="4">
    <source>
        <dbReference type="ARBA" id="ARBA00022807"/>
    </source>
</evidence>
<evidence type="ECO:0000256" key="1">
    <source>
        <dbReference type="ARBA" id="ARBA00007623"/>
    </source>
</evidence>
<dbReference type="InterPro" id="IPR022682">
    <property type="entry name" value="Calpain_domain_III"/>
</dbReference>
<protein>
    <submittedName>
        <fullName evidence="9">Calpain-5</fullName>
    </submittedName>
</protein>
<dbReference type="InterPro" id="IPR022683">
    <property type="entry name" value="Calpain_III"/>
</dbReference>
<evidence type="ECO:0000259" key="7">
    <source>
        <dbReference type="PROSITE" id="PS50004"/>
    </source>
</evidence>
<dbReference type="Proteomes" id="UP001249851">
    <property type="component" value="Unassembled WGS sequence"/>
</dbReference>
<comment type="caution">
    <text evidence="6">Lacks conserved residue(s) required for the propagation of feature annotation.</text>
</comment>
<dbReference type="Gene3D" id="3.90.70.10">
    <property type="entry name" value="Cysteine proteinases"/>
    <property type="match status" value="1"/>
</dbReference>
<accession>A0AAD9R5V0</accession>
<organism evidence="9 10">
    <name type="scientific">Acropora cervicornis</name>
    <name type="common">Staghorn coral</name>
    <dbReference type="NCBI Taxonomy" id="6130"/>
    <lineage>
        <taxon>Eukaryota</taxon>
        <taxon>Metazoa</taxon>
        <taxon>Cnidaria</taxon>
        <taxon>Anthozoa</taxon>
        <taxon>Hexacorallia</taxon>
        <taxon>Scleractinia</taxon>
        <taxon>Astrocoeniina</taxon>
        <taxon>Acroporidae</taxon>
        <taxon>Acropora</taxon>
    </lineage>
</organism>
<dbReference type="PRINTS" id="PR00704">
    <property type="entry name" value="CALPAIN"/>
</dbReference>
<dbReference type="SMART" id="SM00239">
    <property type="entry name" value="C2"/>
    <property type="match status" value="1"/>
</dbReference>
<dbReference type="InterPro" id="IPR000008">
    <property type="entry name" value="C2_dom"/>
</dbReference>
<keyword evidence="2" id="KW-0645">Protease</keyword>
<dbReference type="Pfam" id="PF00168">
    <property type="entry name" value="C2"/>
    <property type="match status" value="1"/>
</dbReference>
<dbReference type="SUPFAM" id="SSF49562">
    <property type="entry name" value="C2 domain (Calcium/lipid-binding domain, CaLB)"/>
    <property type="match status" value="1"/>
</dbReference>
<dbReference type="PANTHER" id="PTHR10183:SF379">
    <property type="entry name" value="CALPAIN-5"/>
    <property type="match status" value="1"/>
</dbReference>
<dbReference type="SUPFAM" id="SSF49758">
    <property type="entry name" value="Calpain large subunit, middle domain (domain III)"/>
    <property type="match status" value="1"/>
</dbReference>
<dbReference type="PROSITE" id="PS50203">
    <property type="entry name" value="CALPAIN_CAT"/>
    <property type="match status" value="1"/>
</dbReference>
<dbReference type="Gene3D" id="2.60.40.150">
    <property type="entry name" value="C2 domain"/>
    <property type="match status" value="1"/>
</dbReference>
<keyword evidence="10" id="KW-1185">Reference proteome</keyword>
<dbReference type="InterPro" id="IPR036213">
    <property type="entry name" value="Calpain_III_sf"/>
</dbReference>
<comment type="similarity">
    <text evidence="1">Belongs to the peptidase C2 family.</text>
</comment>
<dbReference type="Pfam" id="PF00648">
    <property type="entry name" value="Peptidase_C2"/>
    <property type="match status" value="1"/>
</dbReference>
<reference evidence="9" key="1">
    <citation type="journal article" date="2023" name="G3 (Bethesda)">
        <title>Whole genome assembly and annotation of the endangered Caribbean coral Acropora cervicornis.</title>
        <authorList>
            <person name="Selwyn J.D."/>
            <person name="Vollmer S.V."/>
        </authorList>
    </citation>
    <scope>NUCLEOTIDE SEQUENCE</scope>
    <source>
        <strain evidence="9">K2</strain>
    </source>
</reference>
<dbReference type="InterPro" id="IPR033884">
    <property type="entry name" value="C2_Calpain"/>
</dbReference>
<dbReference type="CDD" id="cd00044">
    <property type="entry name" value="CysPc"/>
    <property type="match status" value="1"/>
</dbReference>
<feature type="domain" description="C2" evidence="7">
    <location>
        <begin position="448"/>
        <end position="567"/>
    </location>
</feature>
<keyword evidence="3" id="KW-0378">Hydrolase</keyword>
<feature type="domain" description="Calpain catalytic" evidence="8">
    <location>
        <begin position="25"/>
        <end position="317"/>
    </location>
</feature>
<evidence type="ECO:0000256" key="3">
    <source>
        <dbReference type="ARBA" id="ARBA00022801"/>
    </source>
</evidence>
<dbReference type="SMART" id="SM00720">
    <property type="entry name" value="calpain_III"/>
    <property type="match status" value="1"/>
</dbReference>
<sequence length="591" mass="67493">MVTLHYFRNQRYDKLKSLCVKEKKLFEDPEFPPEDKSLFFSRSPTEAVEWKRPKDICAPDLPRLFINGSSTHDITQGKLGNCWFVASCSTLALETSLLEKVVPDKSDQDLGALEDTDKYQGIFKFRFWRQGDWTEVVIDDLLPTIGGKLVYVHSSQNNEFWGSLLEKAYAKLNGSYEALERGNIADALVDFTGGVCESTNLQETGFTEDEEGRLVYFKAMQKAKSEGSLVGASITITTGDGLFNLFNREHLYLIRLRNPWGHKEWNGSWSDGSAEWKSLDDSQREKLGIKAEDDGEFWMAFEDFCRYFTKATMCHVMNTSWFSLSKRWHLFKHSNEWKSGLSAGGCYAFTVKDNDKGEVLVALMQEDTRIDRHDGGQNLSIGYYIMKVEENRRYRVHTTFEKAFDSIFINMREVVNRYRMKKGRYVIVPSTYDPNQAGKFIVLEKDHPTGSKICCCLPCYRTPACVLSVVVKSAGGLKKKSALLTLDPYALMTCEGRTVRTPIINGTSDPNWNSGALFYVRRPKKTHLLIQIWDSNVFCDSFLGQGKMKIDINDRTVLLSHQLMGRRQKENERMAGALTLEIACYNDLQAV</sequence>
<keyword evidence="4" id="KW-0788">Thiol protease</keyword>
<dbReference type="SUPFAM" id="SSF54001">
    <property type="entry name" value="Cysteine proteinases"/>
    <property type="match status" value="1"/>
</dbReference>
<dbReference type="InterPro" id="IPR000169">
    <property type="entry name" value="Pept_cys_AS"/>
</dbReference>
<dbReference type="InterPro" id="IPR038765">
    <property type="entry name" value="Papain-like_cys_pep_sf"/>
</dbReference>
<dbReference type="PANTHER" id="PTHR10183">
    <property type="entry name" value="CALPAIN"/>
    <property type="match status" value="1"/>
</dbReference>
<reference evidence="9" key="2">
    <citation type="journal article" date="2023" name="Science">
        <title>Genomic signatures of disease resistance in endangered staghorn corals.</title>
        <authorList>
            <person name="Vollmer S.V."/>
            <person name="Selwyn J.D."/>
            <person name="Despard B.A."/>
            <person name="Roesel C.L."/>
        </authorList>
    </citation>
    <scope>NUCLEOTIDE SEQUENCE</scope>
    <source>
        <strain evidence="9">K2</strain>
    </source>
</reference>
<dbReference type="AlphaFoldDB" id="A0AAD9R5V0"/>
<proteinExistence type="inferred from homology"/>
<dbReference type="InterPro" id="IPR022684">
    <property type="entry name" value="Calpain_cysteine_protease"/>
</dbReference>
<feature type="active site" evidence="5">
    <location>
        <position position="82"/>
    </location>
</feature>
<comment type="caution">
    <text evidence="9">The sequence shown here is derived from an EMBL/GenBank/DDBJ whole genome shotgun (WGS) entry which is preliminary data.</text>
</comment>
<dbReference type="Pfam" id="PF01067">
    <property type="entry name" value="Calpain_III"/>
    <property type="match status" value="1"/>
</dbReference>
<dbReference type="Gene3D" id="2.60.120.380">
    <property type="match status" value="1"/>
</dbReference>
<dbReference type="PROSITE" id="PS00139">
    <property type="entry name" value="THIOL_PROTEASE_CYS"/>
    <property type="match status" value="1"/>
</dbReference>